<proteinExistence type="predicted"/>
<sequence length="181" mass="20436">MTASNLVPISQRWYNAKLILRVLIVCLCGANMGLSVLTSFGSLIMGPVMIADIVWTLAELITLAIRRAKRRGIHPIAHLVFDVLFVLAYLFSTIAWAFGLAHASSHNERVVYFRRRNQVAEAFVMLFVLALLIFHSILFVRSCIEVHQRRLARRASKDTNHTLRKDAGFEADRESQAANTD</sequence>
<dbReference type="Proteomes" id="UP001265746">
    <property type="component" value="Unassembled WGS sequence"/>
</dbReference>
<keyword evidence="1" id="KW-1133">Transmembrane helix</keyword>
<keyword evidence="1" id="KW-0812">Transmembrane</keyword>
<feature type="transmembrane region" description="Helical" evidence="1">
    <location>
        <begin position="18"/>
        <end position="37"/>
    </location>
</feature>
<evidence type="ECO:0000256" key="1">
    <source>
        <dbReference type="SAM" id="Phobius"/>
    </source>
</evidence>
<evidence type="ECO:0008006" key="4">
    <source>
        <dbReference type="Google" id="ProtNLM"/>
    </source>
</evidence>
<comment type="caution">
    <text evidence="2">The sequence shown here is derived from an EMBL/GenBank/DDBJ whole genome shotgun (WGS) entry which is preliminary data.</text>
</comment>
<feature type="transmembrane region" description="Helical" evidence="1">
    <location>
        <begin position="122"/>
        <end position="144"/>
    </location>
</feature>
<feature type="transmembrane region" description="Helical" evidence="1">
    <location>
        <begin position="43"/>
        <end position="65"/>
    </location>
</feature>
<evidence type="ECO:0000313" key="3">
    <source>
        <dbReference type="Proteomes" id="UP001265746"/>
    </source>
</evidence>
<evidence type="ECO:0000313" key="2">
    <source>
        <dbReference type="EMBL" id="KAK2602949.1"/>
    </source>
</evidence>
<organism evidence="2 3">
    <name type="scientific">Phomopsis amygdali</name>
    <name type="common">Fusicoccum amygdali</name>
    <dbReference type="NCBI Taxonomy" id="1214568"/>
    <lineage>
        <taxon>Eukaryota</taxon>
        <taxon>Fungi</taxon>
        <taxon>Dikarya</taxon>
        <taxon>Ascomycota</taxon>
        <taxon>Pezizomycotina</taxon>
        <taxon>Sordariomycetes</taxon>
        <taxon>Sordariomycetidae</taxon>
        <taxon>Diaporthales</taxon>
        <taxon>Diaporthaceae</taxon>
        <taxon>Diaporthe</taxon>
    </lineage>
</organism>
<feature type="transmembrane region" description="Helical" evidence="1">
    <location>
        <begin position="77"/>
        <end position="102"/>
    </location>
</feature>
<keyword evidence="1" id="KW-0472">Membrane</keyword>
<name>A0AAD9S9T1_PHOAM</name>
<reference evidence="2" key="1">
    <citation type="submission" date="2023-06" db="EMBL/GenBank/DDBJ databases">
        <authorList>
            <person name="Noh H."/>
        </authorList>
    </citation>
    <scope>NUCLEOTIDE SEQUENCE</scope>
    <source>
        <strain evidence="2">DUCC20226</strain>
    </source>
</reference>
<dbReference type="AlphaFoldDB" id="A0AAD9S9T1"/>
<gene>
    <name evidence="2" type="ORF">N8I77_009443</name>
</gene>
<keyword evidence="3" id="KW-1185">Reference proteome</keyword>
<protein>
    <recommendedName>
        <fullName evidence="4">MARVEL domain-containing protein</fullName>
    </recommendedName>
</protein>
<accession>A0AAD9S9T1</accession>
<dbReference type="EMBL" id="JAUJFL010000005">
    <property type="protein sequence ID" value="KAK2602949.1"/>
    <property type="molecule type" value="Genomic_DNA"/>
</dbReference>